<feature type="compositionally biased region" description="Polar residues" evidence="1">
    <location>
        <begin position="201"/>
        <end position="215"/>
    </location>
</feature>
<name>A0AAD7EXS7_9AGAR</name>
<feature type="region of interest" description="Disordered" evidence="1">
    <location>
        <begin position="251"/>
        <end position="272"/>
    </location>
</feature>
<feature type="region of interest" description="Disordered" evidence="1">
    <location>
        <begin position="195"/>
        <end position="216"/>
    </location>
</feature>
<feature type="region of interest" description="Disordered" evidence="1">
    <location>
        <begin position="333"/>
        <end position="384"/>
    </location>
</feature>
<evidence type="ECO:0000313" key="3">
    <source>
        <dbReference type="Proteomes" id="UP001218218"/>
    </source>
</evidence>
<reference evidence="2" key="1">
    <citation type="submission" date="2023-03" db="EMBL/GenBank/DDBJ databases">
        <title>Massive genome expansion in bonnet fungi (Mycena s.s.) driven by repeated elements and novel gene families across ecological guilds.</title>
        <authorList>
            <consortium name="Lawrence Berkeley National Laboratory"/>
            <person name="Harder C.B."/>
            <person name="Miyauchi S."/>
            <person name="Viragh M."/>
            <person name="Kuo A."/>
            <person name="Thoen E."/>
            <person name="Andreopoulos B."/>
            <person name="Lu D."/>
            <person name="Skrede I."/>
            <person name="Drula E."/>
            <person name="Henrissat B."/>
            <person name="Morin E."/>
            <person name="Kohler A."/>
            <person name="Barry K."/>
            <person name="LaButti K."/>
            <person name="Morin E."/>
            <person name="Salamov A."/>
            <person name="Lipzen A."/>
            <person name="Mereny Z."/>
            <person name="Hegedus B."/>
            <person name="Baldrian P."/>
            <person name="Stursova M."/>
            <person name="Weitz H."/>
            <person name="Taylor A."/>
            <person name="Grigoriev I.V."/>
            <person name="Nagy L.G."/>
            <person name="Martin F."/>
            <person name="Kauserud H."/>
        </authorList>
    </citation>
    <scope>NUCLEOTIDE SEQUENCE</scope>
    <source>
        <strain evidence="2">CBHHK002</strain>
    </source>
</reference>
<keyword evidence="3" id="KW-1185">Reference proteome</keyword>
<dbReference type="Proteomes" id="UP001218218">
    <property type="component" value="Unassembled WGS sequence"/>
</dbReference>
<accession>A0AAD7EXS7</accession>
<feature type="compositionally biased region" description="Pro residues" evidence="1">
    <location>
        <begin position="333"/>
        <end position="347"/>
    </location>
</feature>
<feature type="compositionally biased region" description="Low complexity" evidence="1">
    <location>
        <begin position="257"/>
        <end position="272"/>
    </location>
</feature>
<dbReference type="EMBL" id="JARIHO010000007">
    <property type="protein sequence ID" value="KAJ7358073.1"/>
    <property type="molecule type" value="Genomic_DNA"/>
</dbReference>
<sequence length="384" mass="42250">MEKTVPALSSAKSCNLSYIINNPHRFITNDWIDASQLRDFLHHTSNSTPQPSISLPARVKLESDAVDESLMRPDSFGPGIFVNSRHFRLLISPVRPRTRSPESDSYLPSDEHAGMVPDLEVSDTLWADSEILLFVRIGDLRVTTEVTVQRMEYLTEFASLYPIPNVATASERVAREMEISIRSGVLINSQNESYNRRARNTTRQSTAMRKSNASHQLADERAEIELEIEAIRAEKQDSAPRLKALQTRKSEIRKMSKTGTSSGTRTVVVSASSSGRVKTRTVGSNSTAPLRLVNTEIIEQGGSFPADASITSPFDGAASFSAQFLAPASPPRLPPIPISPSPSPIPLVTPLAAKPLSRKRKNDINGLDPANVLEGQSRSRRVRK</sequence>
<protein>
    <submittedName>
        <fullName evidence="2">Uncharacterized protein</fullName>
    </submittedName>
</protein>
<evidence type="ECO:0000256" key="1">
    <source>
        <dbReference type="SAM" id="MobiDB-lite"/>
    </source>
</evidence>
<organism evidence="2 3">
    <name type="scientific">Mycena albidolilacea</name>
    <dbReference type="NCBI Taxonomy" id="1033008"/>
    <lineage>
        <taxon>Eukaryota</taxon>
        <taxon>Fungi</taxon>
        <taxon>Dikarya</taxon>
        <taxon>Basidiomycota</taxon>
        <taxon>Agaricomycotina</taxon>
        <taxon>Agaricomycetes</taxon>
        <taxon>Agaricomycetidae</taxon>
        <taxon>Agaricales</taxon>
        <taxon>Marasmiineae</taxon>
        <taxon>Mycenaceae</taxon>
        <taxon>Mycena</taxon>
    </lineage>
</organism>
<proteinExistence type="predicted"/>
<comment type="caution">
    <text evidence="2">The sequence shown here is derived from an EMBL/GenBank/DDBJ whole genome shotgun (WGS) entry which is preliminary data.</text>
</comment>
<gene>
    <name evidence="2" type="ORF">DFH08DRAFT_1042869</name>
</gene>
<dbReference type="AlphaFoldDB" id="A0AAD7EXS7"/>
<evidence type="ECO:0000313" key="2">
    <source>
        <dbReference type="EMBL" id="KAJ7358073.1"/>
    </source>
</evidence>